<feature type="transmembrane region" description="Helical" evidence="1">
    <location>
        <begin position="63"/>
        <end position="83"/>
    </location>
</feature>
<name>A0A9P3G698_9APHY</name>
<feature type="transmembrane region" description="Helical" evidence="1">
    <location>
        <begin position="243"/>
        <end position="268"/>
    </location>
</feature>
<keyword evidence="1" id="KW-1133">Transmembrane helix</keyword>
<keyword evidence="1" id="KW-0472">Membrane</keyword>
<dbReference type="Proteomes" id="UP000703269">
    <property type="component" value="Unassembled WGS sequence"/>
</dbReference>
<keyword evidence="1" id="KW-0812">Transmembrane</keyword>
<evidence type="ECO:0000256" key="1">
    <source>
        <dbReference type="SAM" id="Phobius"/>
    </source>
</evidence>
<protein>
    <submittedName>
        <fullName evidence="2">Uncharacterized protein</fullName>
    </submittedName>
</protein>
<proteinExistence type="predicted"/>
<comment type="caution">
    <text evidence="2">The sequence shown here is derived from an EMBL/GenBank/DDBJ whole genome shotgun (WGS) entry which is preliminary data.</text>
</comment>
<dbReference type="AlphaFoldDB" id="A0A9P3G698"/>
<reference evidence="2 3" key="1">
    <citation type="submission" date="2021-08" db="EMBL/GenBank/DDBJ databases">
        <title>Draft Genome Sequence of Phanerochaete sordida strain YK-624.</title>
        <authorList>
            <person name="Mori T."/>
            <person name="Dohra H."/>
            <person name="Suzuki T."/>
            <person name="Kawagishi H."/>
            <person name="Hirai H."/>
        </authorList>
    </citation>
    <scope>NUCLEOTIDE SEQUENCE [LARGE SCALE GENOMIC DNA]</scope>
    <source>
        <strain evidence="2 3">YK-624</strain>
    </source>
</reference>
<feature type="transmembrane region" description="Helical" evidence="1">
    <location>
        <begin position="138"/>
        <end position="158"/>
    </location>
</feature>
<organism evidence="2 3">
    <name type="scientific">Phanerochaete sordida</name>
    <dbReference type="NCBI Taxonomy" id="48140"/>
    <lineage>
        <taxon>Eukaryota</taxon>
        <taxon>Fungi</taxon>
        <taxon>Dikarya</taxon>
        <taxon>Basidiomycota</taxon>
        <taxon>Agaricomycotina</taxon>
        <taxon>Agaricomycetes</taxon>
        <taxon>Polyporales</taxon>
        <taxon>Phanerochaetaceae</taxon>
        <taxon>Phanerochaete</taxon>
    </lineage>
</organism>
<gene>
    <name evidence="2" type="ORF">PsYK624_044030</name>
</gene>
<feature type="transmembrane region" description="Helical" evidence="1">
    <location>
        <begin position="170"/>
        <end position="190"/>
    </location>
</feature>
<accession>A0A9P3G698</accession>
<evidence type="ECO:0000313" key="3">
    <source>
        <dbReference type="Proteomes" id="UP000703269"/>
    </source>
</evidence>
<dbReference type="EMBL" id="BPQB01000009">
    <property type="protein sequence ID" value="GJE88320.1"/>
    <property type="molecule type" value="Genomic_DNA"/>
</dbReference>
<sequence length="415" mass="45963">MSDSTLELDALSASIPLIGKFVSQWLVPVVVESVVFGVYTLLVLCTAILILRARSRLRSRKALLLAICVGMYAVAAAHFGIMLSCLYLDNDRASDIQRIVLACILESGTSEGRNAPVPCPNIPPNLQQSAMTSFQRGLSMLISVNVFLSDLVVLWRAWVLWPRNRVVQSVSVALTLVTIALLIFNAVSYYHERLDVYASALAILSSWMTNIWATLLIGTRTYQHRRHVKSYLQAGLRTRAERALLLFVESGILYCLFWLPFIVSSIILCVKVSDPNQLTPSTVAWRAPHYTSEANLLCVLQVLTYSCLVDLVGMYPTTVILLVELSNYYVQRTLSVNDMPTLLPQSNARQSLEVSSIPHIVISLETTGVGASAEDILRSCSSKSETRMNNVLDQAEKDEPVEAYDAAELTTRCTV</sequence>
<evidence type="ECO:0000313" key="2">
    <source>
        <dbReference type="EMBL" id="GJE88320.1"/>
    </source>
</evidence>
<dbReference type="OrthoDB" id="3214103at2759"/>
<keyword evidence="3" id="KW-1185">Reference proteome</keyword>
<feature type="transmembrane region" description="Helical" evidence="1">
    <location>
        <begin position="196"/>
        <end position="222"/>
    </location>
</feature>
<feature type="transmembrane region" description="Helical" evidence="1">
    <location>
        <begin position="25"/>
        <end position="51"/>
    </location>
</feature>